<dbReference type="EMBL" id="JH993229">
    <property type="protein sequence ID" value="EKX31870.1"/>
    <property type="molecule type" value="Genomic_DNA"/>
</dbReference>
<dbReference type="SUPFAM" id="SSF50729">
    <property type="entry name" value="PH domain-like"/>
    <property type="match status" value="1"/>
</dbReference>
<dbReference type="InterPro" id="IPR002048">
    <property type="entry name" value="EF_hand_dom"/>
</dbReference>
<dbReference type="InterPro" id="IPR018247">
    <property type="entry name" value="EF_Hand_1_Ca_BS"/>
</dbReference>
<evidence type="ECO:0008006" key="13">
    <source>
        <dbReference type="Google" id="ProtNLM"/>
    </source>
</evidence>
<feature type="region of interest" description="Disordered" evidence="6">
    <location>
        <begin position="747"/>
        <end position="777"/>
    </location>
</feature>
<dbReference type="PaxDb" id="55529-EKX31870"/>
<keyword evidence="3 7" id="KW-1133">Transmembrane helix</keyword>
<comment type="subcellular location">
    <subcellularLocation>
        <location evidence="1">Membrane</location>
        <topology evidence="1">Multi-pass membrane protein</topology>
    </subcellularLocation>
</comment>
<dbReference type="PROSITE" id="PS00018">
    <property type="entry name" value="EF_HAND_1"/>
    <property type="match status" value="1"/>
</dbReference>
<reference evidence="11" key="3">
    <citation type="submission" date="2016-03" db="UniProtKB">
        <authorList>
            <consortium name="EnsemblProtists"/>
        </authorList>
    </citation>
    <scope>IDENTIFICATION</scope>
</reference>
<sequence length="895" mass="100074">MAAVMMGIRHGRAKKNEENDESAAKLPQASECSLVSELGRQVGSSLSPVGVTWQKRRVMLSQTRINFGKTDSDLLIDFIPLVEVKSVVQNVRKRHDDQGSLKQQDRDGRRSKKFKKADMQFSDQIYFAGDDEEEDEEEEPNVFTVYTIPNGQNSGRPTVLRAGDKQELEKWLAGIEQAKKVAERIELAKGDVGMLARERRLARELYESFGFQLAIGLVILFSYVASLANAQLLPESGSDMDRNFRIIELAVTAVFTLELVVNLFGHWFNKFFRDGWNVFDFVVVILALASVIFDQIPAINVLRLVRVFKMVRLFSISPFLVLLASDSPLVIPVLNAFCILCLVTSIYAVLATNLFGATSPDFFGNFGRSMFTFFQVGTGDAWASIVTRSLLLNDKNEGWIMLFFVSYVLVVGLVLVNIVVAVLLDEFITTERTLSASRAEAPLDPLIAGLVGFTSEQDLSNKISALYQRLDVDESGAVDLQELNVGLRKLNLSRSVALSPDDFELITQGGALLDEDGELGPLGFETMIRTQLAQFVVNAMTSVEDENLQQLFFAVKMLISFVDQMEKKDVGASAMKQTKTRKQILDKLFKSSMCTSFAAWKSAVFDPQEEEEEEEEEAKEKGEKSKDCCMNLESKISSMQQQLDRMVEDEEQVKSQLGKILSILEKGEHKPAPHSVFVLPPEPRSLPVINRGQGGEGGRREGGSGGRRGSKDVEVRKGARRNGRSRTDLGDHQTQIIMENGHCYFSGRRNVPLPEEEAGERRRRKDSGSQLSTPRDGCGRVLIKIPWTSLTQQAVSKEHARSQPQLLPSDCRDSSVSLLLLDSKFVFLEAFQGVASAVQETRVQLGASWEESCAAAMEEMEWRLMREEEVDLQQNIFVDLSSSDLLVHRRFYIGM</sequence>
<dbReference type="AlphaFoldDB" id="L1I7P4"/>
<dbReference type="EnsemblProtists" id="EKX31870">
    <property type="protein sequence ID" value="EKX31870"/>
    <property type="gene ID" value="GUITHDRAFT_121943"/>
</dbReference>
<feature type="region of interest" description="Disordered" evidence="6">
    <location>
        <begin position="1"/>
        <end position="25"/>
    </location>
</feature>
<evidence type="ECO:0000313" key="12">
    <source>
        <dbReference type="Proteomes" id="UP000011087"/>
    </source>
</evidence>
<evidence type="ECO:0000259" key="9">
    <source>
        <dbReference type="PROSITE" id="PS50222"/>
    </source>
</evidence>
<dbReference type="GeneID" id="17288589"/>
<name>L1I7P4_GUITC</name>
<feature type="domain" description="PH" evidence="8">
    <location>
        <begin position="31"/>
        <end position="180"/>
    </location>
</feature>
<keyword evidence="12" id="KW-1185">Reference proteome</keyword>
<evidence type="ECO:0000313" key="10">
    <source>
        <dbReference type="EMBL" id="EKX31870.1"/>
    </source>
</evidence>
<dbReference type="PROSITE" id="PS50222">
    <property type="entry name" value="EF_HAND_2"/>
    <property type="match status" value="1"/>
</dbReference>
<feature type="transmembrane region" description="Helical" evidence="7">
    <location>
        <begin position="330"/>
        <end position="350"/>
    </location>
</feature>
<dbReference type="InterPro" id="IPR027359">
    <property type="entry name" value="Volt_channel_dom_sf"/>
</dbReference>
<keyword evidence="5" id="KW-0175">Coiled coil</keyword>
<dbReference type="GO" id="GO:0001518">
    <property type="term" value="C:voltage-gated sodium channel complex"/>
    <property type="evidence" value="ECO:0007669"/>
    <property type="project" value="TreeGrafter"/>
</dbReference>
<feature type="domain" description="EF-hand" evidence="9">
    <location>
        <begin position="458"/>
        <end position="493"/>
    </location>
</feature>
<dbReference type="Gene3D" id="1.20.120.350">
    <property type="entry name" value="Voltage-gated potassium channels. Chain C"/>
    <property type="match status" value="1"/>
</dbReference>
<dbReference type="GO" id="GO:0005248">
    <property type="term" value="F:voltage-gated sodium channel activity"/>
    <property type="evidence" value="ECO:0007669"/>
    <property type="project" value="TreeGrafter"/>
</dbReference>
<dbReference type="HOGENOM" id="CLU_015302_0_0_1"/>
<dbReference type="Pfam" id="PF00520">
    <property type="entry name" value="Ion_trans"/>
    <property type="match status" value="1"/>
</dbReference>
<evidence type="ECO:0000313" key="11">
    <source>
        <dbReference type="EnsemblProtists" id="EKX31870"/>
    </source>
</evidence>
<dbReference type="SUPFAM" id="SSF81324">
    <property type="entry name" value="Voltage-gated potassium channels"/>
    <property type="match status" value="1"/>
</dbReference>
<dbReference type="KEGG" id="gtt:GUITHDRAFT_121943"/>
<evidence type="ECO:0000256" key="3">
    <source>
        <dbReference type="ARBA" id="ARBA00022989"/>
    </source>
</evidence>
<dbReference type="OrthoDB" id="2984333at2759"/>
<evidence type="ECO:0000259" key="8">
    <source>
        <dbReference type="PROSITE" id="PS50003"/>
    </source>
</evidence>
<dbReference type="Proteomes" id="UP000011087">
    <property type="component" value="Unassembled WGS sequence"/>
</dbReference>
<dbReference type="eggNOG" id="KOG2302">
    <property type="taxonomic scope" value="Eukaryota"/>
</dbReference>
<feature type="transmembrane region" description="Helical" evidence="7">
    <location>
        <begin position="399"/>
        <end position="424"/>
    </location>
</feature>
<dbReference type="InterPro" id="IPR001849">
    <property type="entry name" value="PH_domain"/>
</dbReference>
<reference evidence="12" key="2">
    <citation type="submission" date="2012-11" db="EMBL/GenBank/DDBJ databases">
        <authorList>
            <person name="Kuo A."/>
            <person name="Curtis B.A."/>
            <person name="Tanifuji G."/>
            <person name="Burki F."/>
            <person name="Gruber A."/>
            <person name="Irimia M."/>
            <person name="Maruyama S."/>
            <person name="Arias M.C."/>
            <person name="Ball S.G."/>
            <person name="Gile G.H."/>
            <person name="Hirakawa Y."/>
            <person name="Hopkins J.F."/>
            <person name="Rensing S.A."/>
            <person name="Schmutz J."/>
            <person name="Symeonidi A."/>
            <person name="Elias M."/>
            <person name="Eveleigh R.J."/>
            <person name="Herman E.K."/>
            <person name="Klute M.J."/>
            <person name="Nakayama T."/>
            <person name="Obornik M."/>
            <person name="Reyes-Prieto A."/>
            <person name="Armbrust E.V."/>
            <person name="Aves S.J."/>
            <person name="Beiko R.G."/>
            <person name="Coutinho P."/>
            <person name="Dacks J.B."/>
            <person name="Durnford D.G."/>
            <person name="Fast N.M."/>
            <person name="Green B.R."/>
            <person name="Grisdale C."/>
            <person name="Hempe F."/>
            <person name="Henrissat B."/>
            <person name="Hoppner M.P."/>
            <person name="Ishida K.-I."/>
            <person name="Kim E."/>
            <person name="Koreny L."/>
            <person name="Kroth P.G."/>
            <person name="Liu Y."/>
            <person name="Malik S.-B."/>
            <person name="Maier U.G."/>
            <person name="McRose D."/>
            <person name="Mock T."/>
            <person name="Neilson J.A."/>
            <person name="Onodera N.T."/>
            <person name="Poole A.M."/>
            <person name="Pritham E.J."/>
            <person name="Richards T.A."/>
            <person name="Rocap G."/>
            <person name="Roy S.W."/>
            <person name="Sarai C."/>
            <person name="Schaack S."/>
            <person name="Shirato S."/>
            <person name="Slamovits C.H."/>
            <person name="Spencer D.F."/>
            <person name="Suzuki S."/>
            <person name="Worden A.Z."/>
            <person name="Zauner S."/>
            <person name="Barry K."/>
            <person name="Bell C."/>
            <person name="Bharti A.K."/>
            <person name="Crow J.A."/>
            <person name="Grimwood J."/>
            <person name="Kramer R."/>
            <person name="Lindquist E."/>
            <person name="Lucas S."/>
            <person name="Salamov A."/>
            <person name="McFadden G.I."/>
            <person name="Lane C.E."/>
            <person name="Keeling P.J."/>
            <person name="Gray M.W."/>
            <person name="Grigoriev I.V."/>
            <person name="Archibald J.M."/>
        </authorList>
    </citation>
    <scope>NUCLEOTIDE SEQUENCE</scope>
    <source>
        <strain evidence="12">CCMP2712</strain>
    </source>
</reference>
<keyword evidence="2 7" id="KW-0812">Transmembrane</keyword>
<accession>L1I7P4</accession>
<feature type="transmembrane region" description="Helical" evidence="7">
    <location>
        <begin position="244"/>
        <end position="264"/>
    </location>
</feature>
<evidence type="ECO:0000256" key="1">
    <source>
        <dbReference type="ARBA" id="ARBA00004141"/>
    </source>
</evidence>
<evidence type="ECO:0000256" key="4">
    <source>
        <dbReference type="ARBA" id="ARBA00023136"/>
    </source>
</evidence>
<dbReference type="GO" id="GO:0005509">
    <property type="term" value="F:calcium ion binding"/>
    <property type="evidence" value="ECO:0007669"/>
    <property type="project" value="InterPro"/>
</dbReference>
<evidence type="ECO:0000256" key="2">
    <source>
        <dbReference type="ARBA" id="ARBA00022692"/>
    </source>
</evidence>
<evidence type="ECO:0000256" key="5">
    <source>
        <dbReference type="SAM" id="Coils"/>
    </source>
</evidence>
<dbReference type="Gene3D" id="1.10.287.70">
    <property type="match status" value="1"/>
</dbReference>
<dbReference type="InterPro" id="IPR005821">
    <property type="entry name" value="Ion_trans_dom"/>
</dbReference>
<feature type="transmembrane region" description="Helical" evidence="7">
    <location>
        <begin position="205"/>
        <end position="224"/>
    </location>
</feature>
<feature type="region of interest" description="Disordered" evidence="6">
    <location>
        <begin position="674"/>
        <end position="733"/>
    </location>
</feature>
<feature type="compositionally biased region" description="Basic and acidic residues" evidence="6">
    <location>
        <begin position="94"/>
        <end position="108"/>
    </location>
</feature>
<feature type="compositionally biased region" description="Acidic residues" evidence="6">
    <location>
        <begin position="607"/>
        <end position="617"/>
    </location>
</feature>
<protein>
    <recommendedName>
        <fullName evidence="13">EF-hand domain-containing protein</fullName>
    </recommendedName>
</protein>
<dbReference type="PANTHER" id="PTHR10037:SF62">
    <property type="entry name" value="SODIUM CHANNEL PROTEIN 60E"/>
    <property type="match status" value="1"/>
</dbReference>
<evidence type="ECO:0000256" key="6">
    <source>
        <dbReference type="SAM" id="MobiDB-lite"/>
    </source>
</evidence>
<feature type="coiled-coil region" evidence="5">
    <location>
        <begin position="629"/>
        <end position="656"/>
    </location>
</feature>
<dbReference type="InterPro" id="IPR043203">
    <property type="entry name" value="VGCC_Ca_Na"/>
</dbReference>
<proteinExistence type="predicted"/>
<organism evidence="10">
    <name type="scientific">Guillardia theta (strain CCMP2712)</name>
    <name type="common">Cryptophyte</name>
    <dbReference type="NCBI Taxonomy" id="905079"/>
    <lineage>
        <taxon>Eukaryota</taxon>
        <taxon>Cryptophyceae</taxon>
        <taxon>Pyrenomonadales</taxon>
        <taxon>Geminigeraceae</taxon>
        <taxon>Guillardia</taxon>
    </lineage>
</organism>
<reference evidence="10 12" key="1">
    <citation type="journal article" date="2012" name="Nature">
        <title>Algal genomes reveal evolutionary mosaicism and the fate of nucleomorphs.</title>
        <authorList>
            <consortium name="DOE Joint Genome Institute"/>
            <person name="Curtis B.A."/>
            <person name="Tanifuji G."/>
            <person name="Burki F."/>
            <person name="Gruber A."/>
            <person name="Irimia M."/>
            <person name="Maruyama S."/>
            <person name="Arias M.C."/>
            <person name="Ball S.G."/>
            <person name="Gile G.H."/>
            <person name="Hirakawa Y."/>
            <person name="Hopkins J.F."/>
            <person name="Kuo A."/>
            <person name="Rensing S.A."/>
            <person name="Schmutz J."/>
            <person name="Symeonidi A."/>
            <person name="Elias M."/>
            <person name="Eveleigh R.J."/>
            <person name="Herman E.K."/>
            <person name="Klute M.J."/>
            <person name="Nakayama T."/>
            <person name="Obornik M."/>
            <person name="Reyes-Prieto A."/>
            <person name="Armbrust E.V."/>
            <person name="Aves S.J."/>
            <person name="Beiko R.G."/>
            <person name="Coutinho P."/>
            <person name="Dacks J.B."/>
            <person name="Durnford D.G."/>
            <person name="Fast N.M."/>
            <person name="Green B.R."/>
            <person name="Grisdale C.J."/>
            <person name="Hempel F."/>
            <person name="Henrissat B."/>
            <person name="Hoppner M.P."/>
            <person name="Ishida K."/>
            <person name="Kim E."/>
            <person name="Koreny L."/>
            <person name="Kroth P.G."/>
            <person name="Liu Y."/>
            <person name="Malik S.B."/>
            <person name="Maier U.G."/>
            <person name="McRose D."/>
            <person name="Mock T."/>
            <person name="Neilson J.A."/>
            <person name="Onodera N.T."/>
            <person name="Poole A.M."/>
            <person name="Pritham E.J."/>
            <person name="Richards T.A."/>
            <person name="Rocap G."/>
            <person name="Roy S.W."/>
            <person name="Sarai C."/>
            <person name="Schaack S."/>
            <person name="Shirato S."/>
            <person name="Slamovits C.H."/>
            <person name="Spencer D.F."/>
            <person name="Suzuki S."/>
            <person name="Worden A.Z."/>
            <person name="Zauner S."/>
            <person name="Barry K."/>
            <person name="Bell C."/>
            <person name="Bharti A.K."/>
            <person name="Crow J.A."/>
            <person name="Grimwood J."/>
            <person name="Kramer R."/>
            <person name="Lindquist E."/>
            <person name="Lucas S."/>
            <person name="Salamov A."/>
            <person name="McFadden G.I."/>
            <person name="Lane C.E."/>
            <person name="Keeling P.J."/>
            <person name="Gray M.W."/>
            <person name="Grigoriev I.V."/>
            <person name="Archibald J.M."/>
        </authorList>
    </citation>
    <scope>NUCLEOTIDE SEQUENCE</scope>
    <source>
        <strain evidence="10 12">CCMP2712</strain>
    </source>
</reference>
<keyword evidence="4 7" id="KW-0472">Membrane</keyword>
<feature type="region of interest" description="Disordered" evidence="6">
    <location>
        <begin position="605"/>
        <end position="626"/>
    </location>
</feature>
<dbReference type="PROSITE" id="PS50003">
    <property type="entry name" value="PH_DOMAIN"/>
    <property type="match status" value="1"/>
</dbReference>
<dbReference type="SMART" id="SM00233">
    <property type="entry name" value="PH"/>
    <property type="match status" value="1"/>
</dbReference>
<feature type="transmembrane region" description="Helical" evidence="7">
    <location>
        <begin position="370"/>
        <end position="387"/>
    </location>
</feature>
<evidence type="ECO:0000256" key="7">
    <source>
        <dbReference type="SAM" id="Phobius"/>
    </source>
</evidence>
<gene>
    <name evidence="10" type="ORF">GUITHDRAFT_121943</name>
</gene>
<dbReference type="RefSeq" id="XP_005818850.1">
    <property type="nucleotide sequence ID" value="XM_005818793.1"/>
</dbReference>
<dbReference type="PANTHER" id="PTHR10037">
    <property type="entry name" value="VOLTAGE-GATED CATION CHANNEL CALCIUM AND SODIUM"/>
    <property type="match status" value="1"/>
</dbReference>
<feature type="region of interest" description="Disordered" evidence="6">
    <location>
        <begin position="93"/>
        <end position="115"/>
    </location>
</feature>